<protein>
    <recommendedName>
        <fullName evidence="4">Periplasmic binding protein domain-containing protein</fullName>
    </recommendedName>
</protein>
<comment type="subcellular location">
    <subcellularLocation>
        <location evidence="1">Cell envelope</location>
    </subcellularLocation>
</comment>
<dbReference type="Gene3D" id="3.40.50.2300">
    <property type="match status" value="2"/>
</dbReference>
<proteinExistence type="inferred from homology"/>
<feature type="domain" description="Periplasmic binding protein" evidence="4">
    <location>
        <begin position="30"/>
        <end position="288"/>
    </location>
</feature>
<gene>
    <name evidence="5" type="ORF">METZ01_LOCUS5827</name>
</gene>
<dbReference type="InterPro" id="IPR025997">
    <property type="entry name" value="SBP_2_dom"/>
</dbReference>
<evidence type="ECO:0000313" key="5">
    <source>
        <dbReference type="EMBL" id="SUZ52973.1"/>
    </source>
</evidence>
<dbReference type="PANTHER" id="PTHR46847:SF1">
    <property type="entry name" value="D-ALLOSE-BINDING PERIPLASMIC PROTEIN-RELATED"/>
    <property type="match status" value="1"/>
</dbReference>
<dbReference type="CDD" id="cd20004">
    <property type="entry name" value="PBP1_ABC_sugar_binding-like"/>
    <property type="match status" value="1"/>
</dbReference>
<accession>A0A381NHG8</accession>
<dbReference type="SUPFAM" id="SSF53822">
    <property type="entry name" value="Periplasmic binding protein-like I"/>
    <property type="match status" value="1"/>
</dbReference>
<organism evidence="5">
    <name type="scientific">marine metagenome</name>
    <dbReference type="NCBI Taxonomy" id="408172"/>
    <lineage>
        <taxon>unclassified sequences</taxon>
        <taxon>metagenomes</taxon>
        <taxon>ecological metagenomes</taxon>
    </lineage>
</organism>
<reference evidence="5" key="1">
    <citation type="submission" date="2018-05" db="EMBL/GenBank/DDBJ databases">
        <authorList>
            <person name="Lanie J.A."/>
            <person name="Ng W.-L."/>
            <person name="Kazmierczak K.M."/>
            <person name="Andrzejewski T.M."/>
            <person name="Davidsen T.M."/>
            <person name="Wayne K.J."/>
            <person name="Tettelin H."/>
            <person name="Glass J.I."/>
            <person name="Rusch D."/>
            <person name="Podicherti R."/>
            <person name="Tsui H.-C.T."/>
            <person name="Winkler M.E."/>
        </authorList>
    </citation>
    <scope>NUCLEOTIDE SEQUENCE</scope>
</reference>
<evidence type="ECO:0000256" key="1">
    <source>
        <dbReference type="ARBA" id="ARBA00004196"/>
    </source>
</evidence>
<dbReference type="Pfam" id="PF13407">
    <property type="entry name" value="Peripla_BP_4"/>
    <property type="match status" value="1"/>
</dbReference>
<dbReference type="EMBL" id="UINC01000306">
    <property type="protein sequence ID" value="SUZ52973.1"/>
    <property type="molecule type" value="Genomic_DNA"/>
</dbReference>
<dbReference type="InterPro" id="IPR028082">
    <property type="entry name" value="Peripla_BP_I"/>
</dbReference>
<keyword evidence="3" id="KW-0732">Signal</keyword>
<evidence type="ECO:0000256" key="3">
    <source>
        <dbReference type="ARBA" id="ARBA00022729"/>
    </source>
</evidence>
<dbReference type="PANTHER" id="PTHR46847">
    <property type="entry name" value="D-ALLOSE-BINDING PERIPLASMIC PROTEIN-RELATED"/>
    <property type="match status" value="1"/>
</dbReference>
<evidence type="ECO:0000256" key="2">
    <source>
        <dbReference type="ARBA" id="ARBA00007639"/>
    </source>
</evidence>
<sequence length="326" mass="34862">MLVGILLPVFACDSGGPETNGGGEVDQFRVAVVPKGTTHDFWKAVHVGALKAEKEFGVEVIFRGPEREDDRDQQISLVQNLISSGVDAIVLAPLDQHALVPSVRLAMQAGIPVVVFDSGLAAEAGTDYISYVSTPNVEGGRIAGKRMGDLLGGQGRVLLLRHAEGSESTMRREEGFVEALSAFTGIELIDPERYAGVTTATAQIASESLLTTYDYVDGVFCANESCTFGLLLALRSRGLVGDIRLVGFDANERLVAALEQGDLEGLVVQSPVEMGYLGVKTAVDYLKGVTVELRQDTGVTLATRENMQDPIIAELLTPDLSRLLDR</sequence>
<name>A0A381NHG8_9ZZZZ</name>
<dbReference type="GO" id="GO:0030313">
    <property type="term" value="C:cell envelope"/>
    <property type="evidence" value="ECO:0007669"/>
    <property type="project" value="UniProtKB-SubCell"/>
</dbReference>
<dbReference type="GO" id="GO:0030246">
    <property type="term" value="F:carbohydrate binding"/>
    <property type="evidence" value="ECO:0007669"/>
    <property type="project" value="UniProtKB-ARBA"/>
</dbReference>
<dbReference type="AlphaFoldDB" id="A0A381NHG8"/>
<evidence type="ECO:0000259" key="4">
    <source>
        <dbReference type="Pfam" id="PF13407"/>
    </source>
</evidence>
<comment type="similarity">
    <text evidence="2">Belongs to the bacterial solute-binding protein 2 family.</text>
</comment>